<dbReference type="AlphaFoldDB" id="A0AAC9MWD4"/>
<name>A0AAC9MWD4_9PSEU</name>
<gene>
    <name evidence="1" type="ORF">TL08_06290</name>
</gene>
<evidence type="ECO:0000313" key="2">
    <source>
        <dbReference type="Proteomes" id="UP000095210"/>
    </source>
</evidence>
<organism evidence="1 2">
    <name type="scientific">Actinoalloteichus hymeniacidonis</name>
    <dbReference type="NCBI Taxonomy" id="340345"/>
    <lineage>
        <taxon>Bacteria</taxon>
        <taxon>Bacillati</taxon>
        <taxon>Actinomycetota</taxon>
        <taxon>Actinomycetes</taxon>
        <taxon>Pseudonocardiales</taxon>
        <taxon>Pseudonocardiaceae</taxon>
        <taxon>Actinoalloteichus</taxon>
    </lineage>
</organism>
<dbReference type="EMBL" id="CP014859">
    <property type="protein sequence ID" value="AOS62083.1"/>
    <property type="molecule type" value="Genomic_DNA"/>
</dbReference>
<proteinExistence type="predicted"/>
<evidence type="ECO:0000313" key="1">
    <source>
        <dbReference type="EMBL" id="AOS62083.1"/>
    </source>
</evidence>
<accession>A0AAC9MWD4</accession>
<dbReference type="RefSeq" id="WP_084642629.1">
    <property type="nucleotide sequence ID" value="NZ_CP014859.1"/>
</dbReference>
<reference evidence="2" key="1">
    <citation type="submission" date="2016-03" db="EMBL/GenBank/DDBJ databases">
        <title>Complete genome sequence of the type strain Actinoalloteichus hymeniacidonis DSM 45092.</title>
        <authorList>
            <person name="Schaffert L."/>
            <person name="Albersmeier A."/>
            <person name="Winkler A."/>
            <person name="Kalinowski J."/>
            <person name="Zotchev S."/>
            <person name="Ruckert C."/>
        </authorList>
    </citation>
    <scope>NUCLEOTIDE SEQUENCE [LARGE SCALE GENOMIC DNA]</scope>
    <source>
        <strain evidence="2">HPA177(T) (DSM 45092(T))</strain>
    </source>
</reference>
<keyword evidence="2" id="KW-1185">Reference proteome</keyword>
<dbReference type="KEGG" id="ahm:TL08_06290"/>
<sequence length="173" mass="19736">MSEADLPGPRRFLVLHDYGMGGLWWWIRGETAREIVENLAEVQVVEDPDSVSAAEGWELDEYELADVDHDVALTELRAQRAEQRDRPGFAALVGRTRVFLRFPPDEEIDGVVDLLELDAAGRRVRQIEQWPDGTSKRSVAADWPINSPHDLYDPQYAAMEIDQCEFEAVWDRG</sequence>
<protein>
    <submittedName>
        <fullName evidence="1">Uncharacterized protein</fullName>
    </submittedName>
</protein>
<dbReference type="Proteomes" id="UP000095210">
    <property type="component" value="Chromosome"/>
</dbReference>